<proteinExistence type="inferred from homology"/>
<dbReference type="Pfam" id="PF01219">
    <property type="entry name" value="DAGK_prokar"/>
    <property type="match status" value="1"/>
</dbReference>
<comment type="cofactor">
    <cofactor evidence="23">
        <name>Mg(2+)</name>
        <dbReference type="ChEBI" id="CHEBI:18420"/>
    </cofactor>
    <text evidence="23">Mn(2+), Zn(2+), Cd(2+) and Co(2+) support activity to lesser extents.</text>
</comment>
<dbReference type="GO" id="GO:0005524">
    <property type="term" value="F:ATP binding"/>
    <property type="evidence" value="ECO:0007669"/>
    <property type="project" value="UniProtKB-KW"/>
</dbReference>
<dbReference type="EC" id="2.7.1.107" evidence="3 24"/>
<feature type="binding site" evidence="21">
    <location>
        <position position="82"/>
    </location>
    <ligand>
        <name>substrate</name>
    </ligand>
</feature>
<protein>
    <recommendedName>
        <fullName evidence="4 24">Diacylglycerol kinase</fullName>
        <ecNumber evidence="3 24">2.7.1.107</ecNumber>
    </recommendedName>
</protein>
<comment type="caution">
    <text evidence="24">Lacks conserved residue(s) required for the propagation of feature annotation.</text>
</comment>
<evidence type="ECO:0000256" key="8">
    <source>
        <dbReference type="ARBA" id="ARBA00022679"/>
    </source>
</evidence>
<keyword evidence="25" id="KW-0614">Plasmid</keyword>
<keyword evidence="13 22" id="KW-0067">ATP-binding</keyword>
<dbReference type="GO" id="GO:0005886">
    <property type="term" value="C:plasma membrane"/>
    <property type="evidence" value="ECO:0007669"/>
    <property type="project" value="UniProtKB-SubCell"/>
</dbReference>
<evidence type="ECO:0000256" key="1">
    <source>
        <dbReference type="ARBA" id="ARBA00004429"/>
    </source>
</evidence>
<feature type="binding site" evidence="23">
    <location>
        <position position="41"/>
    </location>
    <ligand>
        <name>a divalent metal cation</name>
        <dbReference type="ChEBI" id="CHEBI:60240"/>
    </ligand>
</feature>
<feature type="binding site" evidence="22">
    <location>
        <position position="30"/>
    </location>
    <ligand>
        <name>ATP</name>
        <dbReference type="ChEBI" id="CHEBI:30616"/>
    </ligand>
</feature>
<keyword evidence="11 22" id="KW-0547">Nucleotide-binding</keyword>
<keyword evidence="17 24" id="KW-0472">Membrane</keyword>
<keyword evidence="16 24" id="KW-0443">Lipid metabolism</keyword>
<organism evidence="25 26">
    <name type="scientific">Tritonibacter mobilis F1926</name>
    <dbReference type="NCBI Taxonomy" id="1265309"/>
    <lineage>
        <taxon>Bacteria</taxon>
        <taxon>Pseudomonadati</taxon>
        <taxon>Pseudomonadota</taxon>
        <taxon>Alphaproteobacteria</taxon>
        <taxon>Rhodobacterales</taxon>
        <taxon>Paracoccaceae</taxon>
        <taxon>Tritonibacter</taxon>
    </lineage>
</organism>
<dbReference type="Gene3D" id="1.10.287.3610">
    <property type="match status" value="1"/>
</dbReference>
<dbReference type="PANTHER" id="PTHR34299:SF1">
    <property type="entry name" value="DIACYLGLYCEROL KINASE"/>
    <property type="match status" value="1"/>
</dbReference>
<evidence type="ECO:0000256" key="3">
    <source>
        <dbReference type="ARBA" id="ARBA00012133"/>
    </source>
</evidence>
<keyword evidence="15 24" id="KW-1133">Transmembrane helix</keyword>
<evidence type="ECO:0000256" key="11">
    <source>
        <dbReference type="ARBA" id="ARBA00022741"/>
    </source>
</evidence>
<feature type="binding site" evidence="21">
    <location>
        <position position="111"/>
    </location>
    <ligand>
        <name>substrate</name>
    </ligand>
</feature>
<gene>
    <name evidence="25" type="ORF">K529_016395</name>
</gene>
<feature type="binding site" evidence="22">
    <location>
        <position position="41"/>
    </location>
    <ligand>
        <name>ATP</name>
        <dbReference type="ChEBI" id="CHEBI:30616"/>
    </ligand>
</feature>
<dbReference type="AlphaFoldDB" id="A0A1B1A710"/>
<dbReference type="GO" id="GO:0006654">
    <property type="term" value="P:phosphatidic acid biosynthetic process"/>
    <property type="evidence" value="ECO:0007669"/>
    <property type="project" value="InterPro"/>
</dbReference>
<evidence type="ECO:0000313" key="26">
    <source>
        <dbReference type="Proteomes" id="UP000013243"/>
    </source>
</evidence>
<dbReference type="InterPro" id="IPR036945">
    <property type="entry name" value="DAGK_sf"/>
</dbReference>
<evidence type="ECO:0000256" key="10">
    <source>
        <dbReference type="ARBA" id="ARBA00022723"/>
    </source>
</evidence>
<evidence type="ECO:0000256" key="12">
    <source>
        <dbReference type="ARBA" id="ARBA00022777"/>
    </source>
</evidence>
<reference evidence="25 26" key="1">
    <citation type="journal article" date="2016" name="ISME J.">
        <title>Global occurrence and heterogeneity of the Roseobacter-clade species Ruegeria mobilis.</title>
        <authorList>
            <person name="Sonnenschein E."/>
            <person name="Gram L."/>
        </authorList>
    </citation>
    <scope>NUCLEOTIDE SEQUENCE [LARGE SCALE GENOMIC DNA]</scope>
    <source>
        <strain evidence="25 26">F1926</strain>
        <plasmid evidence="25 26">unnamed1</plasmid>
    </source>
</reference>
<evidence type="ECO:0000256" key="15">
    <source>
        <dbReference type="ARBA" id="ARBA00022989"/>
    </source>
</evidence>
<dbReference type="EMBL" id="CP015231">
    <property type="protein sequence ID" value="ANP42359.1"/>
    <property type="molecule type" value="Genomic_DNA"/>
</dbReference>
<evidence type="ECO:0000313" key="25">
    <source>
        <dbReference type="EMBL" id="ANP42359.1"/>
    </source>
</evidence>
<evidence type="ECO:0000256" key="4">
    <source>
        <dbReference type="ARBA" id="ARBA00017575"/>
    </source>
</evidence>
<dbReference type="GO" id="GO:0046872">
    <property type="term" value="F:metal ion binding"/>
    <property type="evidence" value="ECO:0007669"/>
    <property type="project" value="UniProtKB-KW"/>
</dbReference>
<keyword evidence="18" id="KW-0594">Phospholipid biosynthesis</keyword>
<evidence type="ECO:0000256" key="19">
    <source>
        <dbReference type="ARBA" id="ARBA00023264"/>
    </source>
</evidence>
<dbReference type="GO" id="GO:0004143">
    <property type="term" value="F:ATP-dependent diacylglycerol kinase activity"/>
    <property type="evidence" value="ECO:0007669"/>
    <property type="project" value="UniProtKB-EC"/>
</dbReference>
<comment type="function">
    <text evidence="24">Catalyzes the ATP-dependent phosphorylation of sn-l,2-diacylglycerol (DAG) to phosphatidic acid. Involved in the recycling of diacylglycerol produced as a by-product during membrane-derived oligosaccharide (MDO) biosynthesis.</text>
</comment>
<evidence type="ECO:0000256" key="14">
    <source>
        <dbReference type="ARBA" id="ARBA00022842"/>
    </source>
</evidence>
<keyword evidence="8 24" id="KW-0808">Transferase</keyword>
<evidence type="ECO:0000256" key="24">
    <source>
        <dbReference type="RuleBase" id="RU363065"/>
    </source>
</evidence>
<evidence type="ECO:0000256" key="22">
    <source>
        <dbReference type="PIRSR" id="PIRSR600829-3"/>
    </source>
</evidence>
<dbReference type="InterPro" id="IPR000829">
    <property type="entry name" value="DAGK"/>
</dbReference>
<evidence type="ECO:0000256" key="20">
    <source>
        <dbReference type="PIRSR" id="PIRSR600829-1"/>
    </source>
</evidence>
<evidence type="ECO:0000256" key="9">
    <source>
        <dbReference type="ARBA" id="ARBA00022692"/>
    </source>
</evidence>
<comment type="catalytic activity">
    <reaction evidence="24">
        <text>a 1,2-diacyl-sn-glycerol + ATP = a 1,2-diacyl-sn-glycero-3-phosphate + ADP + H(+)</text>
        <dbReference type="Rhea" id="RHEA:10272"/>
        <dbReference type="ChEBI" id="CHEBI:15378"/>
        <dbReference type="ChEBI" id="CHEBI:17815"/>
        <dbReference type="ChEBI" id="CHEBI:30616"/>
        <dbReference type="ChEBI" id="CHEBI:58608"/>
        <dbReference type="ChEBI" id="CHEBI:456216"/>
        <dbReference type="EC" id="2.7.1.107"/>
    </reaction>
</comment>
<comment type="subcellular location">
    <subcellularLocation>
        <location evidence="1 24">Cell inner membrane</location>
        <topology evidence="1 24">Multi-pass membrane protein</topology>
    </subcellularLocation>
</comment>
<keyword evidence="12 24" id="KW-0418">Kinase</keyword>
<evidence type="ECO:0000256" key="23">
    <source>
        <dbReference type="PIRSR" id="PIRSR600829-4"/>
    </source>
</evidence>
<feature type="transmembrane region" description="Helical" evidence="24">
    <location>
        <begin position="109"/>
        <end position="133"/>
    </location>
</feature>
<feature type="binding site" evidence="23">
    <location>
        <position position="89"/>
    </location>
    <ligand>
        <name>a divalent metal cation</name>
        <dbReference type="ChEBI" id="CHEBI:60240"/>
    </ligand>
</feature>
<geneLocation type="plasmid" evidence="25 26">
    <name>unnamed1</name>
</geneLocation>
<feature type="binding site" evidence="22">
    <location>
        <begin position="107"/>
        <end position="108"/>
    </location>
    <ligand>
        <name>ATP</name>
        <dbReference type="ChEBI" id="CHEBI:30616"/>
    </ligand>
</feature>
<keyword evidence="10 23" id="KW-0479">Metal-binding</keyword>
<dbReference type="InterPro" id="IPR033718">
    <property type="entry name" value="DAGK_prok"/>
</dbReference>
<dbReference type="KEGG" id="rmb:K529_016395"/>
<keyword evidence="7 24" id="KW-0997">Cell inner membrane</keyword>
<evidence type="ECO:0000256" key="18">
    <source>
        <dbReference type="ARBA" id="ARBA00023209"/>
    </source>
</evidence>
<keyword evidence="6" id="KW-0444">Lipid biosynthesis</keyword>
<dbReference type="PANTHER" id="PTHR34299">
    <property type="entry name" value="DIACYLGLYCEROL KINASE"/>
    <property type="match status" value="1"/>
</dbReference>
<sequence length="134" mass="14073">MTQPTASQKTSPQIPPKVTGLAHLFAAARYSLGGFQRLIEEAAARQELAIGGAAIILLWVLGVPGMQIGAFSILFLLLLAIEALNTAIEVLTDLVSPEWSQQAKHAKDLGSLAVALLIGANTACFAIILLSLLN</sequence>
<evidence type="ECO:0000256" key="17">
    <source>
        <dbReference type="ARBA" id="ARBA00023136"/>
    </source>
</evidence>
<evidence type="ECO:0000256" key="7">
    <source>
        <dbReference type="ARBA" id="ARBA00022519"/>
    </source>
</evidence>
<evidence type="ECO:0000256" key="16">
    <source>
        <dbReference type="ARBA" id="ARBA00023098"/>
    </source>
</evidence>
<feature type="active site" description="Proton acceptor" evidence="20">
    <location>
        <position position="82"/>
    </location>
</feature>
<name>A0A1B1A710_9RHOB</name>
<comment type="similarity">
    <text evidence="2 24">Belongs to the bacterial diacylglycerol kinase family.</text>
</comment>
<keyword evidence="9 24" id="KW-0812">Transmembrane</keyword>
<feature type="binding site" evidence="22">
    <location>
        <position position="89"/>
    </location>
    <ligand>
        <name>ATP</name>
        <dbReference type="ChEBI" id="CHEBI:30616"/>
    </ligand>
</feature>
<feature type="binding site" evidence="21">
    <location>
        <begin position="43"/>
        <end position="47"/>
    </location>
    <ligand>
        <name>substrate</name>
    </ligand>
</feature>
<evidence type="ECO:0000256" key="13">
    <source>
        <dbReference type="ARBA" id="ARBA00022840"/>
    </source>
</evidence>
<dbReference type="CDD" id="cd14264">
    <property type="entry name" value="DAGK_IM"/>
    <property type="match status" value="1"/>
</dbReference>
<keyword evidence="5" id="KW-1003">Cell membrane</keyword>
<evidence type="ECO:0000256" key="21">
    <source>
        <dbReference type="PIRSR" id="PIRSR600829-2"/>
    </source>
</evidence>
<evidence type="ECO:0000256" key="5">
    <source>
        <dbReference type="ARBA" id="ARBA00022475"/>
    </source>
</evidence>
<evidence type="ECO:0000256" key="6">
    <source>
        <dbReference type="ARBA" id="ARBA00022516"/>
    </source>
</evidence>
<dbReference type="Proteomes" id="UP000013243">
    <property type="component" value="Plasmid unnamed1"/>
</dbReference>
<accession>A0A1B1A710</accession>
<evidence type="ECO:0000256" key="2">
    <source>
        <dbReference type="ARBA" id="ARBA00005967"/>
    </source>
</evidence>
<keyword evidence="14 23" id="KW-0460">Magnesium</keyword>
<keyword evidence="19 24" id="KW-1208">Phospholipid metabolism</keyword>